<sequence length="196" mass="23600">MYESISNLSIEEAEKILNDDITLEKEISKQSINYDFLFYLQSNYIRLENDRKKSLLILSLKKLKSYRTNAIVNYIIQEKYKEISMQEMNSQDDLEKMKKWNLILEKNNFDFSQKLYFLKKCLNIGFRSISQMYPNLNLKSSGYTNAIRKDFYLLTYLSQNFLFHNFKYWDKQVWENLNNLSVEQYLSVLTDKLSNS</sequence>
<proteinExistence type="predicted"/>
<reference evidence="1 2" key="1">
    <citation type="submission" date="2015-08" db="EMBL/GenBank/DDBJ databases">
        <title>Draft Genome Sequences of 11 Lactococcus lactis subspecies cremoris strains.</title>
        <authorList>
            <person name="Wels M."/>
            <person name="Backus L."/>
            <person name="Boekhorst J."/>
            <person name="Dijkstra A."/>
            <person name="Beerthuizen M."/>
            <person name="Siezen R."/>
            <person name="Bachmann H."/>
            <person name="Van Hijum S."/>
        </authorList>
    </citation>
    <scope>NUCLEOTIDE SEQUENCE [LARGE SCALE GENOMIC DNA]</scope>
    <source>
        <strain evidence="1 2">KW10</strain>
    </source>
</reference>
<accession>A0A161U036</accession>
<dbReference type="PATRIC" id="fig|1359.32.peg.1355"/>
<evidence type="ECO:0000313" key="2">
    <source>
        <dbReference type="Proteomes" id="UP000076519"/>
    </source>
</evidence>
<protein>
    <submittedName>
        <fullName evidence="1">Uncharacterized protein</fullName>
    </submittedName>
</protein>
<name>A0A161U036_LACLC</name>
<dbReference type="Proteomes" id="UP000076519">
    <property type="component" value="Unassembled WGS sequence"/>
</dbReference>
<gene>
    <name evidence="1" type="ORF">AB996_1188</name>
</gene>
<evidence type="ECO:0000313" key="1">
    <source>
        <dbReference type="EMBL" id="KZK06412.1"/>
    </source>
</evidence>
<dbReference type="EMBL" id="LIYF01000020">
    <property type="protein sequence ID" value="KZK06412.1"/>
    <property type="molecule type" value="Genomic_DNA"/>
</dbReference>
<dbReference type="RefSeq" id="WP_063281695.1">
    <property type="nucleotide sequence ID" value="NZ_LIYF01000020.1"/>
</dbReference>
<comment type="caution">
    <text evidence="1">The sequence shown here is derived from an EMBL/GenBank/DDBJ whole genome shotgun (WGS) entry which is preliminary data.</text>
</comment>
<dbReference type="AlphaFoldDB" id="A0A161U036"/>
<organism evidence="1 2">
    <name type="scientific">Lactococcus lactis subsp. cremoris</name>
    <name type="common">Streptococcus cremoris</name>
    <dbReference type="NCBI Taxonomy" id="1359"/>
    <lineage>
        <taxon>Bacteria</taxon>
        <taxon>Bacillati</taxon>
        <taxon>Bacillota</taxon>
        <taxon>Bacilli</taxon>
        <taxon>Lactobacillales</taxon>
        <taxon>Streptococcaceae</taxon>
        <taxon>Lactococcus</taxon>
    </lineage>
</organism>